<organism evidence="11">
    <name type="scientific">Caldiarchaeum subterraneum</name>
    <dbReference type="NCBI Taxonomy" id="311458"/>
    <lineage>
        <taxon>Archaea</taxon>
        <taxon>Nitrososphaerota</taxon>
        <taxon>Candidatus Caldarchaeales</taxon>
        <taxon>Candidatus Caldarchaeaceae</taxon>
        <taxon>Candidatus Caldarchaeum</taxon>
    </lineage>
</organism>
<evidence type="ECO:0000256" key="5">
    <source>
        <dbReference type="ARBA" id="ARBA00022741"/>
    </source>
</evidence>
<keyword evidence="5" id="KW-0547">Nucleotide-binding</keyword>
<keyword evidence="8" id="KW-0472">Membrane</keyword>
<dbReference type="InterPro" id="IPR000897">
    <property type="entry name" value="SRP54_GTPase_dom"/>
</dbReference>
<comment type="caution">
    <text evidence="11">The sequence shown here is derived from an EMBL/GenBank/DDBJ whole genome shotgun (WGS) entry which is preliminary data.</text>
</comment>
<gene>
    <name evidence="11" type="primary">ftsY</name>
    <name evidence="11" type="ORF">ENM31_02395</name>
</gene>
<dbReference type="InterPro" id="IPR042101">
    <property type="entry name" value="SRP54_N_sf"/>
</dbReference>
<protein>
    <submittedName>
        <fullName evidence="11">Signal recognition particle-docking protein FtsY</fullName>
    </submittedName>
</protein>
<sequence>MFKTISRIFAGVVEKIASAPLSPQEMEKILTDFYYQLVSADVAVETAEAIVENLRRDLQAVRVQRFSDNREAVRDLLKRTVASLIKTAEAETLTQRAEEKKKQGKPVVVLFVGPNGSGKTTTVVKIAHYLRRRGYSVILASADTFRAGAIEQLETLGSKAGFLVVSQHYGADPASVAFDAVSKAVSMRANFVLIDTAGRTEVDRGLLEEMRKIKRVVNPDYVVYTGDALAGNVAVNQAKMFHEVVGLDFVVLAKFDADAKGGSTISICHATNIPVLFLGTGQSLEDLDDNPRRRIMESLTPT</sequence>
<dbReference type="InterPro" id="IPR013822">
    <property type="entry name" value="Signal_recog_particl_SRP54_hlx"/>
</dbReference>
<evidence type="ECO:0000256" key="3">
    <source>
        <dbReference type="ARBA" id="ARBA00022475"/>
    </source>
</evidence>
<dbReference type="Gene3D" id="1.20.120.140">
    <property type="entry name" value="Signal recognition particle SRP54, nucleotide-binding domain"/>
    <property type="match status" value="1"/>
</dbReference>
<comment type="similarity">
    <text evidence="2">Belongs to the GTP-binding SRP family.</text>
</comment>
<comment type="subcellular location">
    <subcellularLocation>
        <location evidence="1">Cell membrane</location>
        <topology evidence="1">Peripheral membrane protein</topology>
        <orientation evidence="1">Cytoplasmic side</orientation>
    </subcellularLocation>
</comment>
<dbReference type="SMART" id="SM00962">
    <property type="entry name" value="SRP54"/>
    <property type="match status" value="1"/>
</dbReference>
<dbReference type="InterPro" id="IPR027417">
    <property type="entry name" value="P-loop_NTPase"/>
</dbReference>
<dbReference type="SUPFAM" id="SSF47364">
    <property type="entry name" value="Domain of the SRP/SRP receptor G-proteins"/>
    <property type="match status" value="1"/>
</dbReference>
<evidence type="ECO:0000259" key="10">
    <source>
        <dbReference type="PROSITE" id="PS00300"/>
    </source>
</evidence>
<evidence type="ECO:0000256" key="2">
    <source>
        <dbReference type="ARBA" id="ARBA00008531"/>
    </source>
</evidence>
<dbReference type="Pfam" id="PF02881">
    <property type="entry name" value="SRP54_N"/>
    <property type="match status" value="1"/>
</dbReference>
<evidence type="ECO:0000313" key="11">
    <source>
        <dbReference type="EMBL" id="HHM44132.1"/>
    </source>
</evidence>
<accession>A0A7J3VT91</accession>
<evidence type="ECO:0000256" key="7">
    <source>
        <dbReference type="ARBA" id="ARBA00023134"/>
    </source>
</evidence>
<name>A0A7J3VT91_CALS0</name>
<keyword evidence="9" id="KW-0675">Receptor</keyword>
<dbReference type="InterPro" id="IPR003593">
    <property type="entry name" value="AAA+_ATPase"/>
</dbReference>
<dbReference type="SUPFAM" id="SSF52540">
    <property type="entry name" value="P-loop containing nucleoside triphosphate hydrolases"/>
    <property type="match status" value="1"/>
</dbReference>
<evidence type="ECO:0000256" key="1">
    <source>
        <dbReference type="ARBA" id="ARBA00004413"/>
    </source>
</evidence>
<dbReference type="GO" id="GO:0005886">
    <property type="term" value="C:plasma membrane"/>
    <property type="evidence" value="ECO:0007669"/>
    <property type="project" value="UniProtKB-SubCell"/>
</dbReference>
<dbReference type="PROSITE" id="PS00300">
    <property type="entry name" value="SRP54"/>
    <property type="match status" value="1"/>
</dbReference>
<evidence type="ECO:0000256" key="8">
    <source>
        <dbReference type="ARBA" id="ARBA00023136"/>
    </source>
</evidence>
<evidence type="ECO:0000256" key="6">
    <source>
        <dbReference type="ARBA" id="ARBA00022801"/>
    </source>
</evidence>
<proteinExistence type="inferred from homology"/>
<dbReference type="InterPro" id="IPR004390">
    <property type="entry name" value="SR_rcpt_FtsY"/>
</dbReference>
<dbReference type="Pfam" id="PF00448">
    <property type="entry name" value="SRP54"/>
    <property type="match status" value="1"/>
</dbReference>
<dbReference type="Gene3D" id="3.40.50.300">
    <property type="entry name" value="P-loop containing nucleotide triphosphate hydrolases"/>
    <property type="match status" value="1"/>
</dbReference>
<dbReference type="AlphaFoldDB" id="A0A7J3VT91"/>
<keyword evidence="3" id="KW-1003">Cell membrane</keyword>
<reference evidence="11" key="1">
    <citation type="journal article" date="2020" name="mSystems">
        <title>Genome- and Community-Level Interaction Insights into Carbon Utilization and Element Cycling Functions of Hydrothermarchaeota in Hydrothermal Sediment.</title>
        <authorList>
            <person name="Zhou Z."/>
            <person name="Liu Y."/>
            <person name="Xu W."/>
            <person name="Pan J."/>
            <person name="Luo Z.H."/>
            <person name="Li M."/>
        </authorList>
    </citation>
    <scope>NUCLEOTIDE SEQUENCE [LARGE SCALE GENOMIC DNA]</scope>
    <source>
        <strain evidence="11">SpSt-1074</strain>
    </source>
</reference>
<dbReference type="GO" id="GO:0003924">
    <property type="term" value="F:GTPase activity"/>
    <property type="evidence" value="ECO:0007669"/>
    <property type="project" value="TreeGrafter"/>
</dbReference>
<dbReference type="GO" id="GO:0005047">
    <property type="term" value="F:signal recognition particle binding"/>
    <property type="evidence" value="ECO:0007669"/>
    <property type="project" value="TreeGrafter"/>
</dbReference>
<keyword evidence="4" id="KW-0963">Cytoplasm</keyword>
<dbReference type="GO" id="GO:0005737">
    <property type="term" value="C:cytoplasm"/>
    <property type="evidence" value="ECO:0007669"/>
    <property type="project" value="UniProtKB-ARBA"/>
</dbReference>
<dbReference type="EMBL" id="DRXH01000080">
    <property type="protein sequence ID" value="HHM44132.1"/>
    <property type="molecule type" value="Genomic_DNA"/>
</dbReference>
<dbReference type="GO" id="GO:0006614">
    <property type="term" value="P:SRP-dependent cotranslational protein targeting to membrane"/>
    <property type="evidence" value="ECO:0007669"/>
    <property type="project" value="InterPro"/>
</dbReference>
<dbReference type="PANTHER" id="PTHR43134:SF1">
    <property type="entry name" value="SIGNAL RECOGNITION PARTICLE RECEPTOR SUBUNIT ALPHA"/>
    <property type="match status" value="1"/>
</dbReference>
<dbReference type="SMART" id="SM00963">
    <property type="entry name" value="SRP54_N"/>
    <property type="match status" value="1"/>
</dbReference>
<evidence type="ECO:0000256" key="9">
    <source>
        <dbReference type="ARBA" id="ARBA00023170"/>
    </source>
</evidence>
<feature type="domain" description="SRP54-type proteins GTP-binding" evidence="10">
    <location>
        <begin position="274"/>
        <end position="287"/>
    </location>
</feature>
<dbReference type="PANTHER" id="PTHR43134">
    <property type="entry name" value="SIGNAL RECOGNITION PARTICLE RECEPTOR SUBUNIT ALPHA"/>
    <property type="match status" value="1"/>
</dbReference>
<dbReference type="InterPro" id="IPR036225">
    <property type="entry name" value="SRP/SRP_N"/>
</dbReference>
<dbReference type="NCBIfam" id="TIGR00064">
    <property type="entry name" value="ftsY"/>
    <property type="match status" value="1"/>
</dbReference>
<keyword evidence="7" id="KW-0342">GTP-binding</keyword>
<keyword evidence="6" id="KW-0378">Hydrolase</keyword>
<dbReference type="SMART" id="SM00382">
    <property type="entry name" value="AAA"/>
    <property type="match status" value="1"/>
</dbReference>
<dbReference type="GO" id="GO:0005525">
    <property type="term" value="F:GTP binding"/>
    <property type="evidence" value="ECO:0007669"/>
    <property type="project" value="UniProtKB-KW"/>
</dbReference>
<evidence type="ECO:0000256" key="4">
    <source>
        <dbReference type="ARBA" id="ARBA00022490"/>
    </source>
</evidence>